<evidence type="ECO:0000256" key="1">
    <source>
        <dbReference type="ARBA" id="ARBA00017446"/>
    </source>
</evidence>
<dbReference type="CDD" id="cd00377">
    <property type="entry name" value="ICL_PEPM"/>
    <property type="match status" value="1"/>
</dbReference>
<feature type="active site" description="Proton acceptor" evidence="6">
    <location>
        <position position="221"/>
    </location>
</feature>
<dbReference type="NCBIfam" id="NF005074">
    <property type="entry name" value="PRK06498.1"/>
    <property type="match status" value="1"/>
</dbReference>
<dbReference type="InterPro" id="IPR006254">
    <property type="entry name" value="Isocitrate_lyase"/>
</dbReference>
<dbReference type="EMBL" id="WTZA01000001">
    <property type="protein sequence ID" value="MXO73965.1"/>
    <property type="molecule type" value="Genomic_DNA"/>
</dbReference>
<evidence type="ECO:0000256" key="5">
    <source>
        <dbReference type="ARBA" id="ARBA00031921"/>
    </source>
</evidence>
<gene>
    <name evidence="8" type="ORF">GRI40_01850</name>
</gene>
<dbReference type="Pfam" id="PF00463">
    <property type="entry name" value="ICL"/>
    <property type="match status" value="3"/>
</dbReference>
<dbReference type="GO" id="GO:0004451">
    <property type="term" value="F:isocitrate lyase activity"/>
    <property type="evidence" value="ECO:0007669"/>
    <property type="project" value="UniProtKB-EC"/>
</dbReference>
<dbReference type="PANTHER" id="PTHR21631:SF3">
    <property type="entry name" value="BIFUNCTIONAL GLYOXYLATE CYCLE PROTEIN"/>
    <property type="match status" value="1"/>
</dbReference>
<evidence type="ECO:0000256" key="4">
    <source>
        <dbReference type="ARBA" id="ARBA00031022"/>
    </source>
</evidence>
<proteinExistence type="predicted"/>
<keyword evidence="2 8" id="KW-0456">Lyase</keyword>
<feature type="binding site" evidence="7">
    <location>
        <position position="183"/>
    </location>
    <ligand>
        <name>Mg(2+)</name>
        <dbReference type="ChEBI" id="CHEBI:18420"/>
    </ligand>
</feature>
<dbReference type="RefSeq" id="WP_160609767.1">
    <property type="nucleotide sequence ID" value="NZ_WTZA01000001.1"/>
</dbReference>
<dbReference type="InterPro" id="IPR040442">
    <property type="entry name" value="Pyrv_kinase-like_dom_sf"/>
</dbReference>
<name>A0A6I4TCL7_9SPHN</name>
<reference evidence="8 9" key="1">
    <citation type="submission" date="2019-12" db="EMBL/GenBank/DDBJ databases">
        <title>Genomic-based taxomic classification of the family Erythrobacteraceae.</title>
        <authorList>
            <person name="Xu L."/>
        </authorList>
    </citation>
    <scope>NUCLEOTIDE SEQUENCE [LARGE SCALE GENOMIC DNA]</scope>
    <source>
        <strain evidence="8 9">100921-2</strain>
    </source>
</reference>
<comment type="catalytic activity">
    <reaction evidence="3">
        <text>D-threo-isocitrate = glyoxylate + succinate</text>
        <dbReference type="Rhea" id="RHEA:13245"/>
        <dbReference type="ChEBI" id="CHEBI:15562"/>
        <dbReference type="ChEBI" id="CHEBI:30031"/>
        <dbReference type="ChEBI" id="CHEBI:36655"/>
        <dbReference type="EC" id="4.1.3.1"/>
    </reaction>
</comment>
<keyword evidence="7" id="KW-0460">Magnesium</keyword>
<protein>
    <recommendedName>
        <fullName evidence="1">Isocitrate lyase</fullName>
    </recommendedName>
    <alternativeName>
        <fullName evidence="4">Isocitrase</fullName>
    </alternativeName>
    <alternativeName>
        <fullName evidence="5">Isocitratase</fullName>
    </alternativeName>
</protein>
<dbReference type="PANTHER" id="PTHR21631">
    <property type="entry name" value="ISOCITRATE LYASE/MALATE SYNTHASE"/>
    <property type="match status" value="1"/>
</dbReference>
<keyword evidence="7" id="KW-0479">Metal-binding</keyword>
<dbReference type="InterPro" id="IPR039556">
    <property type="entry name" value="ICL/PEPM"/>
</dbReference>
<dbReference type="OrthoDB" id="8629576at2"/>
<dbReference type="PIRSF" id="PIRSF001362">
    <property type="entry name" value="Isocit_lyase"/>
    <property type="match status" value="1"/>
</dbReference>
<organism evidence="8 9">
    <name type="scientific">Tsuneonella aeria</name>
    <dbReference type="NCBI Taxonomy" id="1837929"/>
    <lineage>
        <taxon>Bacteria</taxon>
        <taxon>Pseudomonadati</taxon>
        <taxon>Pseudomonadota</taxon>
        <taxon>Alphaproteobacteria</taxon>
        <taxon>Sphingomonadales</taxon>
        <taxon>Erythrobacteraceae</taxon>
        <taxon>Tsuneonella</taxon>
    </lineage>
</organism>
<dbReference type="Gene3D" id="3.20.20.60">
    <property type="entry name" value="Phosphoenolpyruvate-binding domains"/>
    <property type="match status" value="1"/>
</dbReference>
<dbReference type="GO" id="GO:0019752">
    <property type="term" value="P:carboxylic acid metabolic process"/>
    <property type="evidence" value="ECO:0007669"/>
    <property type="project" value="InterPro"/>
</dbReference>
<evidence type="ECO:0000256" key="7">
    <source>
        <dbReference type="PIRSR" id="PIRSR001362-3"/>
    </source>
</evidence>
<dbReference type="Proteomes" id="UP000439522">
    <property type="component" value="Unassembled WGS sequence"/>
</dbReference>
<comment type="caution">
    <text evidence="8">The sequence shown here is derived from an EMBL/GenBank/DDBJ whole genome shotgun (WGS) entry which is preliminary data.</text>
</comment>
<comment type="cofactor">
    <cofactor evidence="7">
        <name>Mg(2+)</name>
        <dbReference type="ChEBI" id="CHEBI:18420"/>
    </cofactor>
    <text evidence="7">Can also use Mn(2+) ion.</text>
</comment>
<evidence type="ECO:0000313" key="9">
    <source>
        <dbReference type="Proteomes" id="UP000439522"/>
    </source>
</evidence>
<dbReference type="AlphaFoldDB" id="A0A6I4TCL7"/>
<evidence type="ECO:0000256" key="6">
    <source>
        <dbReference type="PIRSR" id="PIRSR001362-1"/>
    </source>
</evidence>
<sequence>MTYQNHIADFRRTIDTAGTAWAAIDAESAARMRLQNRFPTGLDIARYTAGIMRQDMAAYDADPAAYTQSLGCWHGFIGQQKMIAIKKHFGTTKGRYLYLSGWMIAALRSEFGPLPDQSMHEKTSVPALIEELYTFLRQADARELGGLFRELDTAREAGDELEAARIQHAIDNHETHVVPIIADIDAGFGNAEATYLLAKKMIEAGACAIQIENQVSDEKQCGHQDGKVTVPHEDFLQKIRAVRYAFLELGVEDGVIVARTDSLGAGLTKQIAFSKEPGDLGDQYNSFLDCEEVSAGEIGNGDVLITRDGKLLRPRRLPSNLFQFRAGSGEDRCVLDCITSLQNGADLLWIETEKPHIGQIGGMISRVREVIPNAKLVYNNSPSFNWTLNFRQQVYDKWAEEGRDLSAYDRARLMHVDYDGTELADEADERIRTFQRDAAREAGIFHHLITLPTYHTAALSTDNLAREYFGDQGMLGYVRNVQREEIRQGIACVKHQNMSGSDIGDDHKEYFAGEAALKAGGEHNTMNQFAAA</sequence>
<evidence type="ECO:0000256" key="2">
    <source>
        <dbReference type="ARBA" id="ARBA00023239"/>
    </source>
</evidence>
<keyword evidence="9" id="KW-1185">Reference proteome</keyword>
<dbReference type="GO" id="GO:0046872">
    <property type="term" value="F:metal ion binding"/>
    <property type="evidence" value="ECO:0007669"/>
    <property type="project" value="UniProtKB-KW"/>
</dbReference>
<dbReference type="InterPro" id="IPR015813">
    <property type="entry name" value="Pyrv/PenolPyrv_kinase-like_dom"/>
</dbReference>
<evidence type="ECO:0000256" key="3">
    <source>
        <dbReference type="ARBA" id="ARBA00023531"/>
    </source>
</evidence>
<dbReference type="SUPFAM" id="SSF51621">
    <property type="entry name" value="Phosphoenolpyruvate/pyruvate domain"/>
    <property type="match status" value="1"/>
</dbReference>
<accession>A0A6I4TCL7</accession>
<evidence type="ECO:0000313" key="8">
    <source>
        <dbReference type="EMBL" id="MXO73965.1"/>
    </source>
</evidence>